<name>A0A1G7EHQ2_9BURK</name>
<dbReference type="STRING" id="187868.SAMN05192589_12329"/>
<organism evidence="3 4">
    <name type="scientific">Paracidovorax valerianellae</name>
    <dbReference type="NCBI Taxonomy" id="187868"/>
    <lineage>
        <taxon>Bacteria</taxon>
        <taxon>Pseudomonadati</taxon>
        <taxon>Pseudomonadota</taxon>
        <taxon>Betaproteobacteria</taxon>
        <taxon>Burkholderiales</taxon>
        <taxon>Comamonadaceae</taxon>
        <taxon>Paracidovorax</taxon>
    </lineage>
</organism>
<feature type="region of interest" description="Disordered" evidence="1">
    <location>
        <begin position="55"/>
        <end position="74"/>
    </location>
</feature>
<feature type="compositionally biased region" description="Basic and acidic residues" evidence="1">
    <location>
        <begin position="1"/>
        <end position="10"/>
    </location>
</feature>
<dbReference type="EMBL" id="FMZC01000023">
    <property type="protein sequence ID" value="SDE63202.1"/>
    <property type="molecule type" value="Genomic_DNA"/>
</dbReference>
<keyword evidence="4" id="KW-1185">Reference proteome</keyword>
<dbReference type="AlphaFoldDB" id="A0A1G7EHQ2"/>
<keyword evidence="2" id="KW-0812">Transmembrane</keyword>
<keyword evidence="2" id="KW-0472">Membrane</keyword>
<dbReference type="OrthoDB" id="8793761at2"/>
<proteinExistence type="predicted"/>
<accession>A0A1G7EHQ2</accession>
<feature type="compositionally biased region" description="Basic and acidic residues" evidence="1">
    <location>
        <begin position="17"/>
        <end position="37"/>
    </location>
</feature>
<reference evidence="3 4" key="1">
    <citation type="submission" date="2016-10" db="EMBL/GenBank/DDBJ databases">
        <authorList>
            <person name="de Groot N.N."/>
        </authorList>
    </citation>
    <scope>NUCLEOTIDE SEQUENCE [LARGE SCALE GENOMIC DNA]</scope>
    <source>
        <strain evidence="3 4">DSM 16619</strain>
    </source>
</reference>
<gene>
    <name evidence="3" type="ORF">SAMN05192589_12329</name>
</gene>
<evidence type="ECO:0000313" key="3">
    <source>
        <dbReference type="EMBL" id="SDE63202.1"/>
    </source>
</evidence>
<keyword evidence="2" id="KW-1133">Transmembrane helix</keyword>
<evidence type="ECO:0000256" key="1">
    <source>
        <dbReference type="SAM" id="MobiDB-lite"/>
    </source>
</evidence>
<evidence type="ECO:0000256" key="2">
    <source>
        <dbReference type="SAM" id="Phobius"/>
    </source>
</evidence>
<feature type="region of interest" description="Disordered" evidence="1">
    <location>
        <begin position="1"/>
        <end position="45"/>
    </location>
</feature>
<evidence type="ECO:0000313" key="4">
    <source>
        <dbReference type="Proteomes" id="UP000198781"/>
    </source>
</evidence>
<dbReference type="Proteomes" id="UP000198781">
    <property type="component" value="Unassembled WGS sequence"/>
</dbReference>
<protein>
    <submittedName>
        <fullName evidence="3">Uncharacterized protein</fullName>
    </submittedName>
</protein>
<feature type="transmembrane region" description="Helical" evidence="2">
    <location>
        <begin position="80"/>
        <end position="97"/>
    </location>
</feature>
<sequence length="339" mass="35578">MQQHVERDTAQEPGQQTHRDHEIDLLLDHQDDVHRQDGQPIDGQDAARAWHPDTAAMPLADDPASAVDTGTRSRRPFGKATTLILVLLLALIAWMDYSRWIRSDATLAPEPAALAQPAEPSATADAAQADPASVASNPADSLPTAAPSQSASPSVATASAVAPQALPEPTHPELPAIDAAPKATRTPEPGAASLGTVAITGVQDQRLERLESQLARIETLLTQRSPSQAAPAVPAAPAANAVVSATRPQVRPRVPAAKPAAAVKPEEPKIAGQLLSVDLWDGRPSIVVGTGETADQRVRVLQQGDSYNGITLKSIDVAPRRATFDVGQGRLVHLSVEGQ</sequence>
<dbReference type="RefSeq" id="WP_092745966.1">
    <property type="nucleotide sequence ID" value="NZ_FMZC01000023.1"/>
</dbReference>
<feature type="region of interest" description="Disordered" evidence="1">
    <location>
        <begin position="113"/>
        <end position="161"/>
    </location>
</feature>